<evidence type="ECO:0000256" key="1">
    <source>
        <dbReference type="SAM" id="Phobius"/>
    </source>
</evidence>
<evidence type="ECO:0000313" key="4">
    <source>
        <dbReference type="Proteomes" id="UP000183245"/>
    </source>
</evidence>
<keyword evidence="1" id="KW-1133">Transmembrane helix</keyword>
<dbReference type="Gene3D" id="2.60.120.260">
    <property type="entry name" value="Galactose-binding domain-like"/>
    <property type="match status" value="1"/>
</dbReference>
<feature type="domain" description="Fibronectin type-III" evidence="2">
    <location>
        <begin position="1060"/>
        <end position="1159"/>
    </location>
</feature>
<evidence type="ECO:0000313" key="3">
    <source>
        <dbReference type="EMBL" id="OIP97956.1"/>
    </source>
</evidence>
<dbReference type="STRING" id="1817892.AUK40_02215"/>
<reference evidence="3 4" key="1">
    <citation type="journal article" date="2016" name="Environ. Microbiol.">
        <title>Genomic resolution of a cold subsurface aquifer community provides metabolic insights for novel microbes adapted to high CO concentrations.</title>
        <authorList>
            <person name="Probst A.J."/>
            <person name="Castelle C.J."/>
            <person name="Singh A."/>
            <person name="Brown C.T."/>
            <person name="Anantharaman K."/>
            <person name="Sharon I."/>
            <person name="Hug L.A."/>
            <person name="Burstein D."/>
            <person name="Emerson J.B."/>
            <person name="Thomas B.C."/>
            <person name="Banfield J.F."/>
        </authorList>
    </citation>
    <scope>NUCLEOTIDE SEQUENCE [LARGE SCALE GENOMIC DNA]</scope>
    <source>
        <strain evidence="3">CG2_30_54_11</strain>
    </source>
</reference>
<dbReference type="InterPro" id="IPR013320">
    <property type="entry name" value="ConA-like_dom_sf"/>
</dbReference>
<dbReference type="InterPro" id="IPR036116">
    <property type="entry name" value="FN3_sf"/>
</dbReference>
<dbReference type="SMART" id="SM00060">
    <property type="entry name" value="FN3"/>
    <property type="match status" value="2"/>
</dbReference>
<gene>
    <name evidence="3" type="ORF">AUK40_02215</name>
</gene>
<dbReference type="SUPFAM" id="SSF49899">
    <property type="entry name" value="Concanavalin A-like lectins/glucanases"/>
    <property type="match status" value="2"/>
</dbReference>
<dbReference type="Proteomes" id="UP000183245">
    <property type="component" value="Unassembled WGS sequence"/>
</dbReference>
<dbReference type="EMBL" id="MNZT01000042">
    <property type="protein sequence ID" value="OIP97956.1"/>
    <property type="molecule type" value="Genomic_DNA"/>
</dbReference>
<accession>A0A1J5ILL9</accession>
<dbReference type="InterPro" id="IPR013783">
    <property type="entry name" value="Ig-like_fold"/>
</dbReference>
<dbReference type="Gene3D" id="2.60.120.200">
    <property type="match status" value="2"/>
</dbReference>
<dbReference type="PROSITE" id="PS50853">
    <property type="entry name" value="FN3"/>
    <property type="match status" value="1"/>
</dbReference>
<dbReference type="SUPFAM" id="SSF49265">
    <property type="entry name" value="Fibronectin type III"/>
    <property type="match status" value="1"/>
</dbReference>
<sequence>MNGTPAMHDSLKQANQNILPTRSQNSSNLWLQLTLLLCATVALVLLTYALVIRYYRSSDQVAASSGSWDFSTSGDYAYDSDHILVQSGKAQLKVPWWDSNYSVRTVLKLSNTSTEALTSGITVAVTLNTSALAAIRTDCYDARIVYFNGTTNQELARAHTLVPGASDCTDSAATVFSFPLASALTAGGETGAYYLYSGYAAASAPASALGGFAVGAKGALMAIPLKVTTASVDGTAPSSSTGPARFAGSRGAFVFDGAGDYVRIPDHTSLDIPDRLTIEAWIYPQQLPDRDLYLIYRSGAYFLKLDATHHLAGGIYNGSSYVTATSTATISTDTYTHVALTFDRTSAADQVQTWISGTLDGSGTDTTAIPASASPVDLGGDSTADSYPGLMDEIRISDTVRYTASFTPSVSPFTDDTYTVMLLHGDEYGPSTLLDGKAADDGHHRNHGTLYGVSYAGGLTGTDPGSAISGQAPSGSYNSSGGLMIEEGTTNLITNPSFENSTYNTGWTSSGLTATKNTTAAYNHFGSASAKLVNSSNQNPGTYLFNLDPDATQVSISAWIYNGETGAEGSTVDASVVKLYYNDSALNTTSFTDMGGGWWKIQAEGITVSDASLTYGVEVQPESSIYLDGVQVEAKPQATTYTDGSLGSEYQWTGTANASPSTRTAQDLDFAATGHISAAAGTVTFWIKPVWNGDDGQEYFFLDTDTTSGTLSLYKSAAGNLVLSDGTNEATKDISTWEAGHWYQVAATWATGALDVYVDGAAGTGAGGFVAPTFGTDLHLGQDNTDARQANAVMGDFVLYDDALTSAEIIDLMSSRLISRSELNPSIVNSSSKPTYSALTDWVETTGAGHDGSIGYQISPDSIWWYFWTGSAWSRVKSEHDLNTATEIDTNISTFPAAAGSDSFAWQAFFSGPSPILDTLDLTYFNTPAAPENIYIDNTTALSGRANPVDLTHTTPVISAVYQDADSSNVANKVRIQISTDPTFSTISHWDNGSSGSTIADVATGDRSADIAYGSIGTAPIDTLAAGDGEVTYYLRLKFWDDDGYESSWSDTATFSMLDAPRQPTGLDFSIRASDSLTLSWNDTSTGQDQEEHYIIFHSTNGVDYTQLISLDAGTTTYQHTVLETDTLHYYLLKASNSVGDSALTEAVQTCTLARTPGAPILSNADYNTTHIILDENSNPDTVKYAVAVSTDNFVADTQYLKANGTLGLLLETSDWRTFADFGGSAGFVLGGLSANQLYTFKVKAQNSEQTETEYSSTTQITTWTSPSLNFTITGTDRGTVDLTGMNDKVQFGFVLPATTVTAVQQVSITTNASSGYTISIAADARMRIAEDPDIDFDFIKNGTVGTNGYPVPWASPTGTTIGEDTAFLGYHTSDALLGSGTTNRFAAADSWAGFDTLGQLYEILYLDGPTSGSDDGEEYCYITFKIETNNLHPTGNYTDLVVKYRLVPIF</sequence>
<feature type="transmembrane region" description="Helical" evidence="1">
    <location>
        <begin position="29"/>
        <end position="51"/>
    </location>
</feature>
<dbReference type="Pfam" id="PF13385">
    <property type="entry name" value="Laminin_G_3"/>
    <property type="match status" value="2"/>
</dbReference>
<proteinExistence type="predicted"/>
<keyword evidence="1" id="KW-0472">Membrane</keyword>
<keyword evidence="1" id="KW-0812">Transmembrane</keyword>
<comment type="caution">
    <text evidence="3">The sequence shown here is derived from an EMBL/GenBank/DDBJ whole genome shotgun (WGS) entry which is preliminary data.</text>
</comment>
<dbReference type="InterPro" id="IPR003961">
    <property type="entry name" value="FN3_dom"/>
</dbReference>
<organism evidence="3 4">
    <name type="scientific">Candidatus Wirthbacteria bacterium CG2_30_54_11</name>
    <dbReference type="NCBI Taxonomy" id="1817892"/>
    <lineage>
        <taxon>Bacteria</taxon>
        <taxon>Candidatus Wirthbacteria</taxon>
    </lineage>
</organism>
<name>A0A1J5ILL9_9BACT</name>
<protein>
    <recommendedName>
        <fullName evidence="2">Fibronectin type-III domain-containing protein</fullName>
    </recommendedName>
</protein>
<dbReference type="Gene3D" id="2.60.40.10">
    <property type="entry name" value="Immunoglobulins"/>
    <property type="match status" value="2"/>
</dbReference>
<dbReference type="CDD" id="cd00063">
    <property type="entry name" value="FN3"/>
    <property type="match status" value="1"/>
</dbReference>
<evidence type="ECO:0000259" key="2">
    <source>
        <dbReference type="PROSITE" id="PS50853"/>
    </source>
</evidence>